<proteinExistence type="predicted"/>
<protein>
    <recommendedName>
        <fullName evidence="3">Lipoprotein</fullName>
    </recommendedName>
</protein>
<keyword evidence="2" id="KW-1185">Reference proteome</keyword>
<evidence type="ECO:0000313" key="1">
    <source>
        <dbReference type="EMBL" id="NRQ43201.1"/>
    </source>
</evidence>
<gene>
    <name evidence="1" type="ORF">HRH59_11665</name>
</gene>
<evidence type="ECO:0008006" key="3">
    <source>
        <dbReference type="Google" id="ProtNLM"/>
    </source>
</evidence>
<dbReference type="PROSITE" id="PS51257">
    <property type="entry name" value="PROKAR_LIPOPROTEIN"/>
    <property type="match status" value="1"/>
</dbReference>
<organism evidence="1 2">
    <name type="scientific">Rheinheimera lutimaris</name>
    <dbReference type="NCBI Taxonomy" id="2740584"/>
    <lineage>
        <taxon>Bacteria</taxon>
        <taxon>Pseudomonadati</taxon>
        <taxon>Pseudomonadota</taxon>
        <taxon>Gammaproteobacteria</taxon>
        <taxon>Chromatiales</taxon>
        <taxon>Chromatiaceae</taxon>
        <taxon>Rheinheimera</taxon>
    </lineage>
</organism>
<dbReference type="AlphaFoldDB" id="A0A7Y5EJB4"/>
<sequence length="345" mass="37450">MTTKQKFAVAALAASLLAGCGLNGGAPQVSSAAVVNIPMAPMAPTADELKQEQKVVLLPFEMSEQLHAIAAANGYASLEQALLKAGNTVIERDIAAKMRSELLVAEKTGKYRTSGLQAADIAVMVKVVNADLSSSFSERRSWTDKDGERHTSPAECDFKGKTKMHVRAYRLPDMIPIGTYDFEGSATSSTETNNSNCPISTASAEGLIAGATNTAIVENQFKLLNELVPPYYVIERRQVPGDQNKALFRTTLSSIKGAKEGMKVNFYRREMRTNPLTKEQTVEEVLLTSGEVTNTIDGNGSYVLVKKADEINKLMLGDVVKIEHDRCPEGYYSLLGSCHKSMTLF</sequence>
<comment type="caution">
    <text evidence="1">The sequence shown here is derived from an EMBL/GenBank/DDBJ whole genome shotgun (WGS) entry which is preliminary data.</text>
</comment>
<dbReference type="Proteomes" id="UP000523161">
    <property type="component" value="Unassembled WGS sequence"/>
</dbReference>
<evidence type="ECO:0000313" key="2">
    <source>
        <dbReference type="Proteomes" id="UP000523161"/>
    </source>
</evidence>
<dbReference type="RefSeq" id="WP_173501441.1">
    <property type="nucleotide sequence ID" value="NZ_JABSOD010000010.1"/>
</dbReference>
<reference evidence="1 2" key="1">
    <citation type="submission" date="2020-06" db="EMBL/GenBank/DDBJ databases">
        <title>Rheinheimera sp. nov., a marine bacterium isolated from coastal.</title>
        <authorList>
            <person name="Yu Q."/>
            <person name="Qi Y."/>
            <person name="Pu J."/>
        </authorList>
    </citation>
    <scope>NUCLEOTIDE SEQUENCE [LARGE SCALE GENOMIC DNA]</scope>
    <source>
        <strain evidence="1 2">YQF-2</strain>
    </source>
</reference>
<dbReference type="EMBL" id="JABSOD010000010">
    <property type="protein sequence ID" value="NRQ43201.1"/>
    <property type="molecule type" value="Genomic_DNA"/>
</dbReference>
<accession>A0A7Y5EJB4</accession>
<name>A0A7Y5EJB4_9GAMM</name>